<dbReference type="GeneID" id="93350059"/>
<evidence type="ECO:0000313" key="1">
    <source>
        <dbReference type="EMBL" id="SUA67356.1"/>
    </source>
</evidence>
<name>A0A378XWC8_PAEPO</name>
<sequence>MHDAQKRLNELENMYDALANNPSWVHPEVSQASFGWMLKEILDLRVVLGVS</sequence>
<protein>
    <submittedName>
        <fullName evidence="1">Uncharacterized protein</fullName>
    </submittedName>
</protein>
<organism evidence="1 2">
    <name type="scientific">Paenibacillus polymyxa</name>
    <name type="common">Bacillus polymyxa</name>
    <dbReference type="NCBI Taxonomy" id="1406"/>
    <lineage>
        <taxon>Bacteria</taxon>
        <taxon>Bacillati</taxon>
        <taxon>Bacillota</taxon>
        <taxon>Bacilli</taxon>
        <taxon>Bacillales</taxon>
        <taxon>Paenibacillaceae</taxon>
        <taxon>Paenibacillus</taxon>
    </lineage>
</organism>
<dbReference type="AlphaFoldDB" id="A0A378XWC8"/>
<dbReference type="EMBL" id="UGSC01000001">
    <property type="protein sequence ID" value="SUA67356.1"/>
    <property type="molecule type" value="Genomic_DNA"/>
</dbReference>
<dbReference type="RefSeq" id="WP_019686454.1">
    <property type="nucleotide sequence ID" value="NZ_CP036496.1"/>
</dbReference>
<dbReference type="Proteomes" id="UP000254400">
    <property type="component" value="Unassembled WGS sequence"/>
</dbReference>
<accession>A0A378XWC8</accession>
<gene>
    <name evidence="1" type="ORF">NCTC10343_01261</name>
</gene>
<proteinExistence type="predicted"/>
<reference evidence="1 2" key="1">
    <citation type="submission" date="2018-06" db="EMBL/GenBank/DDBJ databases">
        <authorList>
            <consortium name="Pathogen Informatics"/>
            <person name="Doyle S."/>
        </authorList>
    </citation>
    <scope>NUCLEOTIDE SEQUENCE [LARGE SCALE GENOMIC DNA]</scope>
    <source>
        <strain evidence="1 2">NCTC10343</strain>
    </source>
</reference>
<evidence type="ECO:0000313" key="2">
    <source>
        <dbReference type="Proteomes" id="UP000254400"/>
    </source>
</evidence>